<accession>A0A101IHV4</accession>
<dbReference type="Proteomes" id="UP000057043">
    <property type="component" value="Unassembled WGS sequence"/>
</dbReference>
<gene>
    <name evidence="2" type="ORF">XD72_1049</name>
    <name evidence="3" type="ORF">XE07_1753</name>
</gene>
<comment type="caution">
    <text evidence="3">The sequence shown here is derived from an EMBL/GenBank/DDBJ whole genome shotgun (WGS) entry which is preliminary data.</text>
</comment>
<reference evidence="4 5" key="2">
    <citation type="journal article" date="2015" name="MBio">
        <title>Genome-Resolved Metagenomic Analysis Reveals Roles for Candidate Phyla and Other Microbial Community Members in Biogeochemical Transformations in Oil Reservoirs.</title>
        <authorList>
            <person name="Hu P."/>
            <person name="Tom L."/>
            <person name="Singh A."/>
            <person name="Thomas B.C."/>
            <person name="Baker B.J."/>
            <person name="Piceno Y.M."/>
            <person name="Andersen G.L."/>
            <person name="Banfield J.F."/>
        </authorList>
    </citation>
    <scope>NUCLEOTIDE SEQUENCE [LARGE SCALE GENOMIC DNA]</scope>
    <source>
        <strain evidence="2">57_489</strain>
    </source>
</reference>
<reference evidence="3" key="1">
    <citation type="journal article" date="2015" name="MBio">
        <title>Genome-resolved metagenomic analysis reveals roles for candidate phyla and other microbial community members in biogeochemical transformations in oil reservoirs.</title>
        <authorList>
            <person name="Hu P."/>
            <person name="Tom L."/>
            <person name="Singh A."/>
            <person name="Thomas B.C."/>
            <person name="Baker B.J."/>
            <person name="Piceno Y.M."/>
            <person name="Andersen G.L."/>
            <person name="Banfield J.F."/>
        </authorList>
    </citation>
    <scope>NUCLEOTIDE SEQUENCE [LARGE SCALE GENOMIC DNA]</scope>
    <source>
        <strain evidence="3">56_747</strain>
    </source>
</reference>
<organism evidence="3 4">
    <name type="scientific">Methanothrix harundinacea</name>
    <dbReference type="NCBI Taxonomy" id="301375"/>
    <lineage>
        <taxon>Archaea</taxon>
        <taxon>Methanobacteriati</taxon>
        <taxon>Methanobacteriota</taxon>
        <taxon>Stenosarchaea group</taxon>
        <taxon>Methanomicrobia</taxon>
        <taxon>Methanotrichales</taxon>
        <taxon>Methanotrichaceae</taxon>
        <taxon>Methanothrix</taxon>
    </lineage>
</organism>
<dbReference type="EMBL" id="LGFT01000021">
    <property type="protein sequence ID" value="KUK44597.1"/>
    <property type="molecule type" value="Genomic_DNA"/>
</dbReference>
<protein>
    <submittedName>
        <fullName evidence="3">Uncharacterized protein</fullName>
    </submittedName>
</protein>
<evidence type="ECO:0000313" key="2">
    <source>
        <dbReference type="EMBL" id="KUK44597.1"/>
    </source>
</evidence>
<sequence length="111" mass="13472">MTYQGLDDEMAKAYELQETLRKERLQVRQHEEEYKRLMNRISKVRQSGKYEVVDKEVQRKHQIISDRFRARWPELFNRLATVTMKAAREEIEEKDLEDVCEIKTVTKPKEE</sequence>
<proteinExistence type="predicted"/>
<dbReference type="PATRIC" id="fig|301375.6.peg.958"/>
<dbReference type="Proteomes" id="UP000053961">
    <property type="component" value="Unassembled WGS sequence"/>
</dbReference>
<evidence type="ECO:0000313" key="4">
    <source>
        <dbReference type="Proteomes" id="UP000053961"/>
    </source>
</evidence>
<feature type="coiled-coil region" evidence="1">
    <location>
        <begin position="13"/>
        <end position="47"/>
    </location>
</feature>
<name>A0A101IHV4_9EURY</name>
<evidence type="ECO:0000313" key="5">
    <source>
        <dbReference type="Proteomes" id="UP000057043"/>
    </source>
</evidence>
<evidence type="ECO:0000256" key="1">
    <source>
        <dbReference type="SAM" id="Coils"/>
    </source>
</evidence>
<keyword evidence="1" id="KW-0175">Coiled coil</keyword>
<dbReference type="EMBL" id="LGHB01000032">
    <property type="protein sequence ID" value="KUK95555.1"/>
    <property type="molecule type" value="Genomic_DNA"/>
</dbReference>
<dbReference type="AlphaFoldDB" id="A0A101IHV4"/>
<evidence type="ECO:0000313" key="3">
    <source>
        <dbReference type="EMBL" id="KUK95555.1"/>
    </source>
</evidence>